<dbReference type="EMBL" id="LRPU01000044">
    <property type="protein sequence ID" value="KXA13261.1"/>
    <property type="molecule type" value="Genomic_DNA"/>
</dbReference>
<dbReference type="RefSeq" id="WP_060794956.1">
    <property type="nucleotide sequence ID" value="NZ_KQ956190.1"/>
</dbReference>
<accession>A0A133NAE3</accession>
<sequence length="355" mass="39336">MPSFNEKIFNGEVFGRYVETLPATNRNELIKSKAIRPRQDLVNIFDLQVGGNYVTIPITGRIGGKAQNLDGSTSATPETLKTYSHGRVVIGRQAAWIEDDFSYDITGGKDFMEEVAAQVAEYWDEVDQATLLATLKGIFSMTGKENLEFVNGHTYDISGKNSEQTEETHKFNATTLNTAIQQALGDKKAKFSLAIMHSAVATNLENLKLLSYMKYTDSEGIQRDLTLGSLNGRAVLVDDNMPVEHVSDSVQYDKYTTYVLGEGAIEYTNCGTKVPSEMARDPKTNGGQTTLYSRQRKVFAPWGISFTKKSMASLSPTDAELENGANWELVNNQSTSKKEYINHKLIPIARVITRG</sequence>
<name>A0A133NAE3_CLOPF</name>
<evidence type="ECO:0000313" key="1">
    <source>
        <dbReference type="EMBL" id="KXA13261.1"/>
    </source>
</evidence>
<dbReference type="InterPro" id="IPR045404">
    <property type="entry name" value="Gp13-like"/>
</dbReference>
<proteinExistence type="predicted"/>
<gene>
    <name evidence="1" type="ORF">HMPREF3222_00921</name>
</gene>
<reference evidence="1 2" key="1">
    <citation type="submission" date="2016-01" db="EMBL/GenBank/DDBJ databases">
        <authorList>
            <person name="Oliw E.H."/>
        </authorList>
    </citation>
    <scope>NUCLEOTIDE SEQUENCE [LARGE SCALE GENOMIC DNA]</scope>
    <source>
        <strain evidence="1 2">MJR7757A</strain>
    </source>
</reference>
<organism evidence="1 2">
    <name type="scientific">Clostridium perfringens</name>
    <dbReference type="NCBI Taxonomy" id="1502"/>
    <lineage>
        <taxon>Bacteria</taxon>
        <taxon>Bacillati</taxon>
        <taxon>Bacillota</taxon>
        <taxon>Clostridia</taxon>
        <taxon>Eubacteriales</taxon>
        <taxon>Clostridiaceae</taxon>
        <taxon>Clostridium</taxon>
    </lineage>
</organism>
<dbReference type="Pfam" id="PF20036">
    <property type="entry name" value="Gp13-like"/>
    <property type="match status" value="1"/>
</dbReference>
<protein>
    <submittedName>
        <fullName evidence="1">Coat domain protein</fullName>
    </submittedName>
</protein>
<dbReference type="AlphaFoldDB" id="A0A133NAE3"/>
<evidence type="ECO:0000313" key="2">
    <source>
        <dbReference type="Proteomes" id="UP000070646"/>
    </source>
</evidence>
<dbReference type="PATRIC" id="fig|1502.174.peg.934"/>
<dbReference type="Proteomes" id="UP000070646">
    <property type="component" value="Unassembled WGS sequence"/>
</dbReference>
<comment type="caution">
    <text evidence="1">The sequence shown here is derived from an EMBL/GenBank/DDBJ whole genome shotgun (WGS) entry which is preliminary data.</text>
</comment>